<dbReference type="GO" id="GO:0042956">
    <property type="term" value="P:maltodextrin transmembrane transport"/>
    <property type="evidence" value="ECO:0007669"/>
    <property type="project" value="TreeGrafter"/>
</dbReference>
<organism evidence="6 7">
    <name type="scientific">Curtobacterium luteum</name>
    <dbReference type="NCBI Taxonomy" id="33881"/>
    <lineage>
        <taxon>Bacteria</taxon>
        <taxon>Bacillati</taxon>
        <taxon>Actinomycetota</taxon>
        <taxon>Actinomycetes</taxon>
        <taxon>Micrococcales</taxon>
        <taxon>Microbacteriaceae</taxon>
        <taxon>Curtobacterium</taxon>
    </lineage>
</organism>
<dbReference type="RefSeq" id="WP_058726826.1">
    <property type="nucleotide sequence ID" value="NZ_LDQC01000093.1"/>
</dbReference>
<dbReference type="GO" id="GO:0055052">
    <property type="term" value="C:ATP-binding cassette (ABC) transporter complex, substrate-binding subunit-containing"/>
    <property type="evidence" value="ECO:0007669"/>
    <property type="project" value="TreeGrafter"/>
</dbReference>
<evidence type="ECO:0000256" key="5">
    <source>
        <dbReference type="SAM" id="SignalP"/>
    </source>
</evidence>
<comment type="similarity">
    <text evidence="1">Belongs to the bacterial solute-binding protein 1 family.</text>
</comment>
<comment type="caution">
    <text evidence="6">The sequence shown here is derived from an EMBL/GenBank/DDBJ whole genome shotgun (WGS) entry which is preliminary data.</text>
</comment>
<dbReference type="GO" id="GO:1901982">
    <property type="term" value="F:maltose binding"/>
    <property type="evidence" value="ECO:0007669"/>
    <property type="project" value="TreeGrafter"/>
</dbReference>
<dbReference type="GO" id="GO:0015768">
    <property type="term" value="P:maltose transport"/>
    <property type="evidence" value="ECO:0007669"/>
    <property type="project" value="TreeGrafter"/>
</dbReference>
<evidence type="ECO:0000256" key="1">
    <source>
        <dbReference type="ARBA" id="ARBA00008520"/>
    </source>
</evidence>
<dbReference type="STRING" id="33881.NS184_14645"/>
<evidence type="ECO:0000313" key="6">
    <source>
        <dbReference type="EMBL" id="KTR02984.1"/>
    </source>
</evidence>
<protein>
    <submittedName>
        <fullName evidence="6">ABC transporter substrate-binding protein</fullName>
    </submittedName>
</protein>
<dbReference type="InterPro" id="IPR006059">
    <property type="entry name" value="SBP"/>
</dbReference>
<dbReference type="SUPFAM" id="SSF53850">
    <property type="entry name" value="Periplasmic binding protein-like II"/>
    <property type="match status" value="1"/>
</dbReference>
<name>A0A175RJ70_9MICO</name>
<evidence type="ECO:0000256" key="4">
    <source>
        <dbReference type="SAM" id="MobiDB-lite"/>
    </source>
</evidence>
<keyword evidence="2" id="KW-0813">Transport</keyword>
<feature type="chain" id="PRO_5008041943" evidence="5">
    <location>
        <begin position="33"/>
        <end position="429"/>
    </location>
</feature>
<dbReference type="AlphaFoldDB" id="A0A175RJ70"/>
<dbReference type="PANTHER" id="PTHR30061:SF50">
    <property type="entry name" value="MALTOSE_MALTODEXTRIN-BINDING PERIPLASMIC PROTEIN"/>
    <property type="match status" value="1"/>
</dbReference>
<feature type="signal peptide" evidence="5">
    <location>
        <begin position="1"/>
        <end position="32"/>
    </location>
</feature>
<gene>
    <name evidence="6" type="ORF">NS184_14645</name>
</gene>
<dbReference type="EMBL" id="LDQC01000093">
    <property type="protein sequence ID" value="KTR02984.1"/>
    <property type="molecule type" value="Genomic_DNA"/>
</dbReference>
<dbReference type="CDD" id="cd14750">
    <property type="entry name" value="PBP2_TMBP"/>
    <property type="match status" value="1"/>
</dbReference>
<sequence length="429" mass="45983">MKTTRAKVRFASVAGIAAIGLVLTGCSSGGSANSGDAQNGQDSRGPITYVQGKDNSNVVRPLIAKWNKAHPDEKVTFKEQSDQADQQHDDLVQHFQAKDENYDVVDVDVVWTAEFAAKGWLTPLTGKMKIDTSKLLPATVKTATYNDTLYAAPQTSDGALLYYRKDLVKTPPTTWDEMMKDCSIAKEAGIGCYAGQFAKYEGLTVNASEAINGSGGSVLNKSGSPDVDTSDAKAGLQNLVDAFKDGNIPAEAITYQEEQGRTAFENGKLLFLRNWPYVYNLAKTDGSSKVKDTFGIAPIPGKDGTGASTLGGHNAAISVYSKHKATAHDFLEFLESNDTQKFFATQGSLAPVVGDLYTDSELTSKLPYLPTLLKSIESAEPRPVTPFYPAVTKAIQDNTYAALKGSKSVDEALKDMQDALKTATSGNSN</sequence>
<feature type="compositionally biased region" description="Polar residues" evidence="4">
    <location>
        <begin position="30"/>
        <end position="42"/>
    </location>
</feature>
<feature type="region of interest" description="Disordered" evidence="4">
    <location>
        <begin position="30"/>
        <end position="49"/>
    </location>
</feature>
<dbReference type="Pfam" id="PF01547">
    <property type="entry name" value="SBP_bac_1"/>
    <property type="match status" value="1"/>
</dbReference>
<evidence type="ECO:0000256" key="2">
    <source>
        <dbReference type="ARBA" id="ARBA00022448"/>
    </source>
</evidence>
<dbReference type="PANTHER" id="PTHR30061">
    <property type="entry name" value="MALTOSE-BINDING PERIPLASMIC PROTEIN"/>
    <property type="match status" value="1"/>
</dbReference>
<proteinExistence type="inferred from homology"/>
<dbReference type="PROSITE" id="PS51257">
    <property type="entry name" value="PROKAR_LIPOPROTEIN"/>
    <property type="match status" value="1"/>
</dbReference>
<dbReference type="Proteomes" id="UP000078252">
    <property type="component" value="Unassembled WGS sequence"/>
</dbReference>
<dbReference type="PATRIC" id="fig|33881.3.peg.3461"/>
<keyword evidence="3 5" id="KW-0732">Signal</keyword>
<dbReference type="Gene3D" id="3.40.190.10">
    <property type="entry name" value="Periplasmic binding protein-like II"/>
    <property type="match status" value="2"/>
</dbReference>
<dbReference type="OrthoDB" id="3495561at2"/>
<reference evidence="6 7" key="1">
    <citation type="journal article" date="2016" name="Front. Microbiol.">
        <title>Genomic Resource of Rice Seed Associated Bacteria.</title>
        <authorList>
            <person name="Midha S."/>
            <person name="Bansal K."/>
            <person name="Sharma S."/>
            <person name="Kumar N."/>
            <person name="Patil P.P."/>
            <person name="Chaudhry V."/>
            <person name="Patil P.B."/>
        </authorList>
    </citation>
    <scope>NUCLEOTIDE SEQUENCE [LARGE SCALE GENOMIC DNA]</scope>
    <source>
        <strain evidence="6 7">NS184</strain>
    </source>
</reference>
<accession>A0A175RJ70</accession>
<evidence type="ECO:0000256" key="3">
    <source>
        <dbReference type="ARBA" id="ARBA00022729"/>
    </source>
</evidence>
<evidence type="ECO:0000313" key="7">
    <source>
        <dbReference type="Proteomes" id="UP000078252"/>
    </source>
</evidence>